<dbReference type="EMBL" id="UYWY01024665">
    <property type="protein sequence ID" value="VDM48989.1"/>
    <property type="molecule type" value="Genomic_DNA"/>
</dbReference>
<dbReference type="WBParaSite" id="TCNE_0001766801-mRNA-1">
    <property type="protein sequence ID" value="TCNE_0001766801-mRNA-1"/>
    <property type="gene ID" value="TCNE_0001766801"/>
</dbReference>
<sequence>MGPPVAHKADADLDVLRPDVLLLTKTTMCAELSIDPSMRLIKLHVNTVIAMSYFNDIRYHEYKVESPIVPYKLYAVIPIIEYCKLISIRTLLYNRKQLLWSK</sequence>
<evidence type="ECO:0000313" key="3">
    <source>
        <dbReference type="WBParaSite" id="TCNE_0001766801-mRNA-1"/>
    </source>
</evidence>
<accession>A0A183VA97</accession>
<gene>
    <name evidence="1" type="ORF">TCNE_LOCUS17668</name>
</gene>
<proteinExistence type="predicted"/>
<name>A0A183VA97_TOXCA</name>
<reference evidence="3" key="1">
    <citation type="submission" date="2016-06" db="UniProtKB">
        <authorList>
            <consortium name="WormBaseParasite"/>
        </authorList>
    </citation>
    <scope>IDENTIFICATION</scope>
</reference>
<organism evidence="2 3">
    <name type="scientific">Toxocara canis</name>
    <name type="common">Canine roundworm</name>
    <dbReference type="NCBI Taxonomy" id="6265"/>
    <lineage>
        <taxon>Eukaryota</taxon>
        <taxon>Metazoa</taxon>
        <taxon>Ecdysozoa</taxon>
        <taxon>Nematoda</taxon>
        <taxon>Chromadorea</taxon>
        <taxon>Rhabditida</taxon>
        <taxon>Spirurina</taxon>
        <taxon>Ascaridomorpha</taxon>
        <taxon>Ascaridoidea</taxon>
        <taxon>Toxocaridae</taxon>
        <taxon>Toxocara</taxon>
    </lineage>
</organism>
<reference evidence="1 2" key="2">
    <citation type="submission" date="2018-11" db="EMBL/GenBank/DDBJ databases">
        <authorList>
            <consortium name="Pathogen Informatics"/>
        </authorList>
    </citation>
    <scope>NUCLEOTIDE SEQUENCE [LARGE SCALE GENOMIC DNA]</scope>
</reference>
<evidence type="ECO:0000313" key="2">
    <source>
        <dbReference type="Proteomes" id="UP000050794"/>
    </source>
</evidence>
<dbReference type="Proteomes" id="UP000050794">
    <property type="component" value="Unassembled WGS sequence"/>
</dbReference>
<dbReference type="AlphaFoldDB" id="A0A183VA97"/>
<protein>
    <submittedName>
        <fullName evidence="3">Helicase C-terminal domain-containing protein</fullName>
    </submittedName>
</protein>
<evidence type="ECO:0000313" key="1">
    <source>
        <dbReference type="EMBL" id="VDM48989.1"/>
    </source>
</evidence>
<keyword evidence="2" id="KW-1185">Reference proteome</keyword>